<dbReference type="EMBL" id="JH650994">
    <property type="protein sequence ID" value="EXA32553.1"/>
    <property type="molecule type" value="Genomic_DNA"/>
</dbReference>
<protein>
    <submittedName>
        <fullName evidence="1">Uncharacterized protein</fullName>
    </submittedName>
</protein>
<accession>W9NIG7</accession>
<reference evidence="1" key="1">
    <citation type="submission" date="2011-10" db="EMBL/GenBank/DDBJ databases">
        <title>The Genome Sequence of Fusarium oxysporum HDV247.</title>
        <authorList>
            <consortium name="The Broad Institute Genome Sequencing Platform"/>
            <person name="Ma L.-J."/>
            <person name="Gale L.R."/>
            <person name="Schwartz D.C."/>
            <person name="Zhou S."/>
            <person name="Corby-Kistler H."/>
            <person name="Young S.K."/>
            <person name="Zeng Q."/>
            <person name="Gargeya S."/>
            <person name="Fitzgerald M."/>
            <person name="Haas B."/>
            <person name="Abouelleil A."/>
            <person name="Alvarado L."/>
            <person name="Arachchi H.M."/>
            <person name="Berlin A."/>
            <person name="Brown A."/>
            <person name="Chapman S.B."/>
            <person name="Chen Z."/>
            <person name="Dunbar C."/>
            <person name="Freedman E."/>
            <person name="Gearin G."/>
            <person name="Goldberg J."/>
            <person name="Griggs A."/>
            <person name="Gujja S."/>
            <person name="Heiman D."/>
            <person name="Howarth C."/>
            <person name="Larson L."/>
            <person name="Lui A."/>
            <person name="MacDonald P.J.P."/>
            <person name="Montmayeur A."/>
            <person name="Murphy C."/>
            <person name="Neiman D."/>
            <person name="Pearson M."/>
            <person name="Priest M."/>
            <person name="Roberts A."/>
            <person name="Saif S."/>
            <person name="Shea T."/>
            <person name="Shenoy N."/>
            <person name="Sisk P."/>
            <person name="Stolte C."/>
            <person name="Sykes S."/>
            <person name="Wortman J."/>
            <person name="Nusbaum C."/>
            <person name="Birren B."/>
        </authorList>
    </citation>
    <scope>NUCLEOTIDE SEQUENCE [LARGE SCALE GENOMIC DNA]</scope>
    <source>
        <strain evidence="1">HDV247</strain>
    </source>
</reference>
<dbReference type="Proteomes" id="UP000030751">
    <property type="component" value="Unassembled WGS sequence"/>
</dbReference>
<sequence>MAAAIHGPRPSLAMVKFLVEKTNLNTTWPTVVLPPDKDEWKRPLPYVPYGQVDERIQIASYLVQERHVPAEKLLGLGISSIVAAVWAYDGIRHGGSDGWAASLHPTSVLQWDPRFYG</sequence>
<dbReference type="AlphaFoldDB" id="W9NIG7"/>
<dbReference type="HOGENOM" id="CLU_2084921_0_0_1"/>
<evidence type="ECO:0000313" key="1">
    <source>
        <dbReference type="EMBL" id="EXA32553.1"/>
    </source>
</evidence>
<organism evidence="1">
    <name type="scientific">Fusarium oxysporum f. sp. pisi HDV247</name>
    <dbReference type="NCBI Taxonomy" id="1080344"/>
    <lineage>
        <taxon>Eukaryota</taxon>
        <taxon>Fungi</taxon>
        <taxon>Dikarya</taxon>
        <taxon>Ascomycota</taxon>
        <taxon>Pezizomycotina</taxon>
        <taxon>Sordariomycetes</taxon>
        <taxon>Hypocreomycetidae</taxon>
        <taxon>Hypocreales</taxon>
        <taxon>Nectriaceae</taxon>
        <taxon>Fusarium</taxon>
        <taxon>Fusarium oxysporum species complex</taxon>
    </lineage>
</organism>
<gene>
    <name evidence="1" type="ORF">FOVG_16242</name>
</gene>
<proteinExistence type="predicted"/>
<name>W9NIG7_FUSOX</name>
<reference evidence="1" key="2">
    <citation type="submission" date="2012-05" db="EMBL/GenBank/DDBJ databases">
        <title>Annotation of the Genome Sequence of Fusarium oxysporum HDV247.</title>
        <authorList>
            <consortium name="The Broad Institute Genomics Platform"/>
            <person name="Ma L.-J."/>
            <person name="Corby-Kistler H."/>
            <person name="Broz K."/>
            <person name="Gale L.R."/>
            <person name="Jonkers W."/>
            <person name="O'Donnell K."/>
            <person name="Ploetz R."/>
            <person name="Steinberg C."/>
            <person name="Schwartz D.C."/>
            <person name="VanEtten H."/>
            <person name="Zhou S."/>
            <person name="Young S.K."/>
            <person name="Zeng Q."/>
            <person name="Gargeya S."/>
            <person name="Fitzgerald M."/>
            <person name="Abouelleil A."/>
            <person name="Alvarado L."/>
            <person name="Chapman S.B."/>
            <person name="Gainer-Dewar J."/>
            <person name="Goldberg J."/>
            <person name="Griggs A."/>
            <person name="Gujja S."/>
            <person name="Hansen M."/>
            <person name="Howarth C."/>
            <person name="Imamovic A."/>
            <person name="Ireland A."/>
            <person name="Larimer J."/>
            <person name="McCowan C."/>
            <person name="Murphy C."/>
            <person name="Pearson M."/>
            <person name="Poon T.W."/>
            <person name="Priest M."/>
            <person name="Roberts A."/>
            <person name="Saif S."/>
            <person name="Shea T."/>
            <person name="Sykes S."/>
            <person name="Wortman J."/>
            <person name="Nusbaum C."/>
            <person name="Birren B."/>
        </authorList>
    </citation>
    <scope>NUCLEOTIDE SEQUENCE</scope>
    <source>
        <strain evidence="1">HDV247</strain>
    </source>
</reference>